<dbReference type="InterPro" id="IPR038765">
    <property type="entry name" value="Papain-like_cys_pep_sf"/>
</dbReference>
<dbReference type="EMBL" id="CP093547">
    <property type="protein sequence ID" value="UNP31300.1"/>
    <property type="molecule type" value="Genomic_DNA"/>
</dbReference>
<evidence type="ECO:0000313" key="1">
    <source>
        <dbReference type="EMBL" id="UNP31300.1"/>
    </source>
</evidence>
<keyword evidence="2" id="KW-1185">Reference proteome</keyword>
<name>A0ABY3XI31_9GAMM</name>
<dbReference type="RefSeq" id="WP_057942455.1">
    <property type="nucleotide sequence ID" value="NZ_CP011131.1"/>
</dbReference>
<reference evidence="1 2" key="1">
    <citation type="submission" date="2022-03" db="EMBL/GenBank/DDBJ databases">
        <title>Complete genome sequence of Lysobacter capsici VKM B-2533 and Lysobacter gummosus 10.1.1, promising sources of lytic agents.</title>
        <authorList>
            <person name="Tarlachkov S.V."/>
            <person name="Kudryakova I.V."/>
            <person name="Afoshin A.S."/>
            <person name="Leontyevskaya E.A."/>
            <person name="Leontyevskaya N.V."/>
        </authorList>
    </citation>
    <scope>NUCLEOTIDE SEQUENCE [LARGE SCALE GENOMIC DNA]</scope>
    <source>
        <strain evidence="1 2">10.1.1</strain>
    </source>
</reference>
<gene>
    <name evidence="1" type="ORF">MOV92_08710</name>
</gene>
<accession>A0ABY3XI31</accession>
<dbReference type="Proteomes" id="UP000829194">
    <property type="component" value="Chromosome"/>
</dbReference>
<protein>
    <submittedName>
        <fullName evidence="1">Uncharacterized protein</fullName>
    </submittedName>
</protein>
<organism evidence="1 2">
    <name type="scientific">Lysobacter gummosus</name>
    <dbReference type="NCBI Taxonomy" id="262324"/>
    <lineage>
        <taxon>Bacteria</taxon>
        <taxon>Pseudomonadati</taxon>
        <taxon>Pseudomonadota</taxon>
        <taxon>Gammaproteobacteria</taxon>
        <taxon>Lysobacterales</taxon>
        <taxon>Lysobacteraceae</taxon>
        <taxon>Lysobacter</taxon>
    </lineage>
</organism>
<dbReference type="Gene3D" id="3.90.1720.10">
    <property type="entry name" value="endopeptidase domain like (from Nostoc punctiforme)"/>
    <property type="match status" value="1"/>
</dbReference>
<proteinExistence type="predicted"/>
<evidence type="ECO:0000313" key="2">
    <source>
        <dbReference type="Proteomes" id="UP000829194"/>
    </source>
</evidence>
<dbReference type="SUPFAM" id="SSF54001">
    <property type="entry name" value="Cysteine proteinases"/>
    <property type="match status" value="1"/>
</dbReference>
<sequence>MTPDGGGPGAIQAAQLRTGDVLLMRARGSLAALIAWFNESSYSHVALLGRAGYLIEVGVGGVVELSLSQRLTDPALVAVDARRPLGASADPQDNDRIAVLAHALSLRRPAFSGDALAALGRAAALRDRSLPPSPQLRAVLREALHHAAFDNAGAMSSSEFVYRCFAENTAQPRGRLAPSLPVAAPSALAFPSLDWEALWRDIAPCLRPARRDALRLDEHGQPGSAQEVGEDEFAAAVADTRQRLGLMERGNALLAMAGPRLPNPKCVRLRELEQSPSFEVLGSLLKP</sequence>